<name>A0A075JNF0_9MICO</name>
<dbReference type="KEGG" id="dni:HX89_12685"/>
<dbReference type="InterPro" id="IPR013595">
    <property type="entry name" value="Pept_S33_TAP-like_C"/>
</dbReference>
<dbReference type="Pfam" id="PF08386">
    <property type="entry name" value="Abhydrolase_4"/>
    <property type="match status" value="1"/>
</dbReference>
<evidence type="ECO:0000256" key="4">
    <source>
        <dbReference type="SAM" id="MobiDB-lite"/>
    </source>
</evidence>
<comment type="similarity">
    <text evidence="1">Belongs to the peptidase S33 family.</text>
</comment>
<dbReference type="RefSeq" id="WP_051806193.1">
    <property type="nucleotide sequence ID" value="NZ_CP008889.1"/>
</dbReference>
<dbReference type="EMBL" id="CP008889">
    <property type="protein sequence ID" value="AIF41643.1"/>
    <property type="molecule type" value="Genomic_DNA"/>
</dbReference>
<dbReference type="HOGENOM" id="CLU_013364_3_1_11"/>
<dbReference type="PANTHER" id="PTHR43248:SF29">
    <property type="entry name" value="TRIPEPTIDYL AMINOPEPTIDASE"/>
    <property type="match status" value="1"/>
</dbReference>
<evidence type="ECO:0000256" key="3">
    <source>
        <dbReference type="ARBA" id="ARBA00022801"/>
    </source>
</evidence>
<keyword evidence="8" id="KW-1185">Reference proteome</keyword>
<evidence type="ECO:0000313" key="7">
    <source>
        <dbReference type="EMBL" id="AIF41643.1"/>
    </source>
</evidence>
<dbReference type="Gene3D" id="3.40.50.1820">
    <property type="entry name" value="alpha/beta hydrolase"/>
    <property type="match status" value="1"/>
</dbReference>
<dbReference type="Proteomes" id="UP000027986">
    <property type="component" value="Chromosome"/>
</dbReference>
<evidence type="ECO:0000313" key="8">
    <source>
        <dbReference type="Proteomes" id="UP000027986"/>
    </source>
</evidence>
<feature type="signal peptide" evidence="5">
    <location>
        <begin position="1"/>
        <end position="24"/>
    </location>
</feature>
<accession>A0A075JNF0</accession>
<dbReference type="GeneID" id="41841917"/>
<dbReference type="InterPro" id="IPR051601">
    <property type="entry name" value="Serine_prot/Carboxylest_S33"/>
</dbReference>
<dbReference type="OrthoDB" id="3252468at2"/>
<evidence type="ECO:0000256" key="5">
    <source>
        <dbReference type="SAM" id="SignalP"/>
    </source>
</evidence>
<gene>
    <name evidence="7" type="ORF">HX89_12685</name>
</gene>
<dbReference type="InterPro" id="IPR029058">
    <property type="entry name" value="AB_hydrolase_fold"/>
</dbReference>
<evidence type="ECO:0000259" key="6">
    <source>
        <dbReference type="Pfam" id="PF08386"/>
    </source>
</evidence>
<dbReference type="eggNOG" id="COG0596">
    <property type="taxonomic scope" value="Bacteria"/>
</dbReference>
<dbReference type="PROSITE" id="PS51257">
    <property type="entry name" value="PROKAR_LIPOPROTEIN"/>
    <property type="match status" value="1"/>
</dbReference>
<feature type="domain" description="Peptidase S33 tripeptidyl aminopeptidase-like C-terminal" evidence="6">
    <location>
        <begin position="420"/>
        <end position="521"/>
    </location>
</feature>
<organism evidence="7 8">
    <name type="scientific">Dermacoccus nishinomiyaensis</name>
    <dbReference type="NCBI Taxonomy" id="1274"/>
    <lineage>
        <taxon>Bacteria</taxon>
        <taxon>Bacillati</taxon>
        <taxon>Actinomycetota</taxon>
        <taxon>Actinomycetes</taxon>
        <taxon>Micrococcales</taxon>
        <taxon>Dermacoccaceae</taxon>
        <taxon>Dermacoccus</taxon>
    </lineage>
</organism>
<keyword evidence="2 5" id="KW-0732">Signal</keyword>
<sequence>MKNIARSRLTQVAALAAASMLAVGGCSTSSPTSSASSDSSGGGAASASSAAGAAATGPLSAFYTQKLDWKSCDEGECAKLRVPIDYAKPSGPSIEVAVNRMRATGTKKGSLVVNPGGPGGSGVDYAAAADQIVSKSVRESYDIVGFDPRGVQRSAAITCVDDATLDQFMGSDPSPDDKSEQNALLAGDKKFADACKKNAGPLLGHVSTEEVAKDMDVLRAALGEQKLNFLGKSYGTMLGATYADLFAKKVGRMVLDGVLPPDLSMQQINEGQATGFEKALDAYLADCASGGKCPLGSDAASAKKKLQTWLAGLDAKPIKASGDKRLSTLTEGWAINGIAASLYNQAQWGDLTEALRSALEGDGTQLLNAGKSYAERNDDGTYRSNVMQVINAVTCLDRPAPAGGVAAYEKDADAFSKKAPTWGRQMAWAGAVCADWPVKATGKPHEVKASGSAPIVVVGTTRDPATPYEWSERLAGELQNSRFISYDGDGHTAYGRGSQCVDDAVDHYLVDGSEPAKKTTC</sequence>
<keyword evidence="3" id="KW-0378">Hydrolase</keyword>
<dbReference type="AlphaFoldDB" id="A0A075JNF0"/>
<proteinExistence type="inferred from homology"/>
<protein>
    <submittedName>
        <fullName evidence="7">Proteinase</fullName>
    </submittedName>
</protein>
<feature type="region of interest" description="Disordered" evidence="4">
    <location>
        <begin position="29"/>
        <end position="48"/>
    </location>
</feature>
<evidence type="ECO:0000256" key="1">
    <source>
        <dbReference type="ARBA" id="ARBA00010088"/>
    </source>
</evidence>
<evidence type="ECO:0000256" key="2">
    <source>
        <dbReference type="ARBA" id="ARBA00022729"/>
    </source>
</evidence>
<dbReference type="GO" id="GO:0016787">
    <property type="term" value="F:hydrolase activity"/>
    <property type="evidence" value="ECO:0007669"/>
    <property type="project" value="UniProtKB-KW"/>
</dbReference>
<dbReference type="SUPFAM" id="SSF53474">
    <property type="entry name" value="alpha/beta-Hydrolases"/>
    <property type="match status" value="1"/>
</dbReference>
<feature type="chain" id="PRO_5039232576" evidence="5">
    <location>
        <begin position="25"/>
        <end position="521"/>
    </location>
</feature>
<reference evidence="7 8" key="1">
    <citation type="submission" date="2014-07" db="EMBL/GenBank/DDBJ databases">
        <title>Genome Sequencing of Dermacoccus nishinomiyaensis.</title>
        <authorList>
            <person name="Hong K.W."/>
            <person name="Chan K.G."/>
        </authorList>
    </citation>
    <scope>NUCLEOTIDE SEQUENCE [LARGE SCALE GENOMIC DNA]</scope>
    <source>
        <strain evidence="7 8">M25</strain>
    </source>
</reference>
<dbReference type="PANTHER" id="PTHR43248">
    <property type="entry name" value="2-SUCCINYL-6-HYDROXY-2,4-CYCLOHEXADIENE-1-CARBOXYLATE SYNTHASE"/>
    <property type="match status" value="1"/>
</dbReference>